<dbReference type="Proteomes" id="UP000189462">
    <property type="component" value="Unassembled WGS sequence"/>
</dbReference>
<keyword evidence="2" id="KW-0489">Methyltransferase</keyword>
<name>A0A1V3NQ87_9GAMM</name>
<dbReference type="GO" id="GO:0032259">
    <property type="term" value="P:methylation"/>
    <property type="evidence" value="ECO:0007669"/>
    <property type="project" value="UniProtKB-KW"/>
</dbReference>
<dbReference type="CDD" id="cd02440">
    <property type="entry name" value="AdoMet_MTases"/>
    <property type="match status" value="1"/>
</dbReference>
<dbReference type="InterPro" id="IPR013216">
    <property type="entry name" value="Methyltransf_11"/>
</dbReference>
<dbReference type="STRING" id="108003.B1C78_04270"/>
<sequence>MTAEATAPVTPEEIKALKTRLKATWEAGDYGYFARHLEPGALEFLERLPIERGTRMLDVACGAGQISIPAARTGAIVTGVDLASNLVDQARSRARSENLDIRFEEGDAESLPYEDETFDLVVSLIGAMFAPRPDRVAAELVRVCRRGGTIVMANWTPESFVGQMFKTVGKHVPPPPGMASPLLWGNEDTVKERLGSQVSQLRITRRRYPFNYPFPPAEVVEHFRQYYGPVNRAFASLDEQGQDNLRTDLEALWEHHNESTDGTTSCRPEYIEVHGVR</sequence>
<dbReference type="Pfam" id="PF08241">
    <property type="entry name" value="Methyltransf_11"/>
    <property type="match status" value="1"/>
</dbReference>
<feature type="domain" description="Methyltransferase type 11" evidence="1">
    <location>
        <begin position="57"/>
        <end position="151"/>
    </location>
</feature>
<gene>
    <name evidence="2" type="ORF">B1C78_04270</name>
</gene>
<evidence type="ECO:0000313" key="2">
    <source>
        <dbReference type="EMBL" id="OOG27201.1"/>
    </source>
</evidence>
<dbReference type="AlphaFoldDB" id="A0A1V3NQ87"/>
<dbReference type="EMBL" id="MVBK01000021">
    <property type="protein sequence ID" value="OOG27201.1"/>
    <property type="molecule type" value="Genomic_DNA"/>
</dbReference>
<dbReference type="Gene3D" id="3.40.50.150">
    <property type="entry name" value="Vaccinia Virus protein VP39"/>
    <property type="match status" value="1"/>
</dbReference>
<dbReference type="GO" id="GO:0008757">
    <property type="term" value="F:S-adenosylmethionine-dependent methyltransferase activity"/>
    <property type="evidence" value="ECO:0007669"/>
    <property type="project" value="InterPro"/>
</dbReference>
<accession>A0A1V3NQ87</accession>
<organism evidence="2 3">
    <name type="scientific">Thioalkalivibrio denitrificans</name>
    <dbReference type="NCBI Taxonomy" id="108003"/>
    <lineage>
        <taxon>Bacteria</taxon>
        <taxon>Pseudomonadati</taxon>
        <taxon>Pseudomonadota</taxon>
        <taxon>Gammaproteobacteria</taxon>
        <taxon>Chromatiales</taxon>
        <taxon>Ectothiorhodospiraceae</taxon>
        <taxon>Thioalkalivibrio</taxon>
    </lineage>
</organism>
<keyword evidence="3" id="KW-1185">Reference proteome</keyword>
<dbReference type="PANTHER" id="PTHR43591">
    <property type="entry name" value="METHYLTRANSFERASE"/>
    <property type="match status" value="1"/>
</dbReference>
<keyword evidence="2" id="KW-0808">Transferase</keyword>
<dbReference type="OrthoDB" id="9795634at2"/>
<proteinExistence type="predicted"/>
<evidence type="ECO:0000313" key="3">
    <source>
        <dbReference type="Proteomes" id="UP000189462"/>
    </source>
</evidence>
<comment type="caution">
    <text evidence="2">The sequence shown here is derived from an EMBL/GenBank/DDBJ whole genome shotgun (WGS) entry which is preliminary data.</text>
</comment>
<evidence type="ECO:0000259" key="1">
    <source>
        <dbReference type="Pfam" id="PF08241"/>
    </source>
</evidence>
<dbReference type="RefSeq" id="WP_077277894.1">
    <property type="nucleotide sequence ID" value="NZ_MVBK01000021.1"/>
</dbReference>
<protein>
    <submittedName>
        <fullName evidence="2">SAM-dependent methyltransferase</fullName>
    </submittedName>
</protein>
<dbReference type="InterPro" id="IPR029063">
    <property type="entry name" value="SAM-dependent_MTases_sf"/>
</dbReference>
<reference evidence="2 3" key="1">
    <citation type="submission" date="2017-02" db="EMBL/GenBank/DDBJ databases">
        <title>Genomic diversity within the haloalkaliphilic genus Thioalkalivibrio.</title>
        <authorList>
            <person name="Ahn A.-C."/>
            <person name="Meier-Kolthoff J."/>
            <person name="Overmars L."/>
            <person name="Richter M."/>
            <person name="Woyke T."/>
            <person name="Sorokin D.Y."/>
            <person name="Muyzer G."/>
        </authorList>
    </citation>
    <scope>NUCLEOTIDE SEQUENCE [LARGE SCALE GENOMIC DNA]</scope>
    <source>
        <strain evidence="2 3">ALJD</strain>
    </source>
</reference>
<dbReference type="PANTHER" id="PTHR43591:SF24">
    <property type="entry name" value="2-METHOXY-6-POLYPRENYL-1,4-BENZOQUINOL METHYLASE, MITOCHONDRIAL"/>
    <property type="match status" value="1"/>
</dbReference>
<dbReference type="SUPFAM" id="SSF53335">
    <property type="entry name" value="S-adenosyl-L-methionine-dependent methyltransferases"/>
    <property type="match status" value="1"/>
</dbReference>